<dbReference type="EMBL" id="GBXM01002209">
    <property type="protein sequence ID" value="JAI06369.1"/>
    <property type="molecule type" value="Transcribed_RNA"/>
</dbReference>
<protein>
    <submittedName>
        <fullName evidence="1">Uncharacterized protein</fullName>
    </submittedName>
</protein>
<name>A0A0E9XXF4_ANGAN</name>
<evidence type="ECO:0000313" key="1">
    <source>
        <dbReference type="EMBL" id="JAI06369.1"/>
    </source>
</evidence>
<organism evidence="1">
    <name type="scientific">Anguilla anguilla</name>
    <name type="common">European freshwater eel</name>
    <name type="synonym">Muraena anguilla</name>
    <dbReference type="NCBI Taxonomy" id="7936"/>
    <lineage>
        <taxon>Eukaryota</taxon>
        <taxon>Metazoa</taxon>
        <taxon>Chordata</taxon>
        <taxon>Craniata</taxon>
        <taxon>Vertebrata</taxon>
        <taxon>Euteleostomi</taxon>
        <taxon>Actinopterygii</taxon>
        <taxon>Neopterygii</taxon>
        <taxon>Teleostei</taxon>
        <taxon>Anguilliformes</taxon>
        <taxon>Anguillidae</taxon>
        <taxon>Anguilla</taxon>
    </lineage>
</organism>
<proteinExistence type="predicted"/>
<reference evidence="1" key="2">
    <citation type="journal article" date="2015" name="Fish Shellfish Immunol.">
        <title>Early steps in the European eel (Anguilla anguilla)-Vibrio vulnificus interaction in the gills: Role of the RtxA13 toxin.</title>
        <authorList>
            <person name="Callol A."/>
            <person name="Pajuelo D."/>
            <person name="Ebbesson L."/>
            <person name="Teles M."/>
            <person name="MacKenzie S."/>
            <person name="Amaro C."/>
        </authorList>
    </citation>
    <scope>NUCLEOTIDE SEQUENCE</scope>
</reference>
<accession>A0A0E9XXF4</accession>
<reference evidence="1" key="1">
    <citation type="submission" date="2014-11" db="EMBL/GenBank/DDBJ databases">
        <authorList>
            <person name="Amaro Gonzalez C."/>
        </authorList>
    </citation>
    <scope>NUCLEOTIDE SEQUENCE</scope>
</reference>
<sequence length="62" mass="7312">MHTCLFSQLQRRILRCKFFTSNSDNAEKNVFNENEEILKLKSPLYSVDQLGTLYVSSLFYCQ</sequence>
<dbReference type="AlphaFoldDB" id="A0A0E9XXF4"/>